<dbReference type="NCBIfam" id="TIGR02532">
    <property type="entry name" value="IV_pilin_GFxxxE"/>
    <property type="match status" value="1"/>
</dbReference>
<dbReference type="EMBL" id="JACPRF010000321">
    <property type="protein sequence ID" value="MBI2877303.1"/>
    <property type="molecule type" value="Genomic_DNA"/>
</dbReference>
<dbReference type="Proteomes" id="UP000769766">
    <property type="component" value="Unassembled WGS sequence"/>
</dbReference>
<evidence type="ECO:0000256" key="1">
    <source>
        <dbReference type="SAM" id="Phobius"/>
    </source>
</evidence>
<keyword evidence="1" id="KW-0812">Transmembrane</keyword>
<evidence type="ECO:0000313" key="2">
    <source>
        <dbReference type="EMBL" id="MBI2877303.1"/>
    </source>
</evidence>
<dbReference type="AlphaFoldDB" id="A0A932FX84"/>
<dbReference type="PROSITE" id="PS00409">
    <property type="entry name" value="PROKAR_NTER_METHYL"/>
    <property type="match status" value="1"/>
</dbReference>
<comment type="caution">
    <text evidence="2">The sequence shown here is derived from an EMBL/GenBank/DDBJ whole genome shotgun (WGS) entry which is preliminary data.</text>
</comment>
<reference evidence="2" key="1">
    <citation type="submission" date="2020-07" db="EMBL/GenBank/DDBJ databases">
        <title>Huge and variable diversity of episymbiotic CPR bacteria and DPANN archaea in groundwater ecosystems.</title>
        <authorList>
            <person name="He C.Y."/>
            <person name="Keren R."/>
            <person name="Whittaker M."/>
            <person name="Farag I.F."/>
            <person name="Doudna J."/>
            <person name="Cate J.H.D."/>
            <person name="Banfield J.F."/>
        </authorList>
    </citation>
    <scope>NUCLEOTIDE SEQUENCE</scope>
    <source>
        <strain evidence="2">NC_groundwater_672_Ag_B-0.1um_62_36</strain>
    </source>
</reference>
<dbReference type="Pfam" id="PF07963">
    <property type="entry name" value="N_methyl"/>
    <property type="match status" value="1"/>
</dbReference>
<accession>A0A932FX84</accession>
<proteinExistence type="predicted"/>
<sequence>MSVLRPFLSSARKPMGERGFTLIEIFIALVVFTVALLSLASLLYTVVKGNAFSQKTALAVARAQERIEAFKNAGYSSLSSGSGSDTPETGVTRSWVVTVGSPAPSMATVAVTVSWTDLDGKSRSMALSTIISQ</sequence>
<dbReference type="InterPro" id="IPR012902">
    <property type="entry name" value="N_methyl_site"/>
</dbReference>
<keyword evidence="1" id="KW-0472">Membrane</keyword>
<evidence type="ECO:0000313" key="3">
    <source>
        <dbReference type="Proteomes" id="UP000769766"/>
    </source>
</evidence>
<keyword evidence="1" id="KW-1133">Transmembrane helix</keyword>
<organism evidence="2 3">
    <name type="scientific">Tectimicrobiota bacterium</name>
    <dbReference type="NCBI Taxonomy" id="2528274"/>
    <lineage>
        <taxon>Bacteria</taxon>
        <taxon>Pseudomonadati</taxon>
        <taxon>Nitrospinota/Tectimicrobiota group</taxon>
        <taxon>Candidatus Tectimicrobiota</taxon>
    </lineage>
</organism>
<feature type="transmembrane region" description="Helical" evidence="1">
    <location>
        <begin position="20"/>
        <end position="47"/>
    </location>
</feature>
<gene>
    <name evidence="2" type="ORF">HYY20_10510</name>
</gene>
<name>A0A932FX84_UNCTE</name>
<protein>
    <submittedName>
        <fullName evidence="2">Prepilin-type N-terminal cleavage/methylation domain-containing protein</fullName>
    </submittedName>
</protein>